<dbReference type="Proteomes" id="UP000439903">
    <property type="component" value="Unassembled WGS sequence"/>
</dbReference>
<feature type="compositionally biased region" description="Basic residues" evidence="1">
    <location>
        <begin position="75"/>
        <end position="84"/>
    </location>
</feature>
<protein>
    <submittedName>
        <fullName evidence="2">Uncharacterized protein</fullName>
    </submittedName>
</protein>
<accession>A0A8H3XDZ1</accession>
<feature type="region of interest" description="Disordered" evidence="1">
    <location>
        <begin position="69"/>
        <end position="116"/>
    </location>
</feature>
<dbReference type="EMBL" id="WTPW01001143">
    <property type="protein sequence ID" value="KAF0453396.1"/>
    <property type="molecule type" value="Genomic_DNA"/>
</dbReference>
<sequence length="116" mass="13320">MDNIETVALEIDWKELLAEERSLGPLRDFKEILFAMKLSNRKKTFLRVHLAKELLPEIFTTLFEEKGVQGLQNGKKNRNHKKHERLGPLGKDKKKNTAALNGPKRNIANEENTKAS</sequence>
<evidence type="ECO:0000313" key="3">
    <source>
        <dbReference type="Proteomes" id="UP000439903"/>
    </source>
</evidence>
<name>A0A8H3XDZ1_GIGMA</name>
<reference evidence="2 3" key="1">
    <citation type="journal article" date="2019" name="Environ. Microbiol.">
        <title>At the nexus of three kingdoms: the genome of the mycorrhizal fungus Gigaspora margarita provides insights into plant, endobacterial and fungal interactions.</title>
        <authorList>
            <person name="Venice F."/>
            <person name="Ghignone S."/>
            <person name="Salvioli di Fossalunga A."/>
            <person name="Amselem J."/>
            <person name="Novero M."/>
            <person name="Xianan X."/>
            <person name="Sedzielewska Toro K."/>
            <person name="Morin E."/>
            <person name="Lipzen A."/>
            <person name="Grigoriev I.V."/>
            <person name="Henrissat B."/>
            <person name="Martin F.M."/>
            <person name="Bonfante P."/>
        </authorList>
    </citation>
    <scope>NUCLEOTIDE SEQUENCE [LARGE SCALE GENOMIC DNA]</scope>
    <source>
        <strain evidence="2 3">BEG34</strain>
    </source>
</reference>
<dbReference type="AlphaFoldDB" id="A0A8H3XDZ1"/>
<feature type="compositionally biased region" description="Basic and acidic residues" evidence="1">
    <location>
        <begin position="107"/>
        <end position="116"/>
    </location>
</feature>
<comment type="caution">
    <text evidence="2">The sequence shown here is derived from an EMBL/GenBank/DDBJ whole genome shotgun (WGS) entry which is preliminary data.</text>
</comment>
<organism evidence="2 3">
    <name type="scientific">Gigaspora margarita</name>
    <dbReference type="NCBI Taxonomy" id="4874"/>
    <lineage>
        <taxon>Eukaryota</taxon>
        <taxon>Fungi</taxon>
        <taxon>Fungi incertae sedis</taxon>
        <taxon>Mucoromycota</taxon>
        <taxon>Glomeromycotina</taxon>
        <taxon>Glomeromycetes</taxon>
        <taxon>Diversisporales</taxon>
        <taxon>Gigasporaceae</taxon>
        <taxon>Gigaspora</taxon>
    </lineage>
</organism>
<keyword evidence="3" id="KW-1185">Reference proteome</keyword>
<proteinExistence type="predicted"/>
<gene>
    <name evidence="2" type="ORF">F8M41_001761</name>
</gene>
<evidence type="ECO:0000256" key="1">
    <source>
        <dbReference type="SAM" id="MobiDB-lite"/>
    </source>
</evidence>
<evidence type="ECO:0000313" key="2">
    <source>
        <dbReference type="EMBL" id="KAF0453396.1"/>
    </source>
</evidence>